<name>A0A3B3ZAM0_9GOBI</name>
<sequence>MASDGMILTNHDHQIRVGALRVPRFFALPCLGNPLASTPTTDPSLHLPPLPPSFLSFLSTLLFSSFSFSISLLALSVVLKSSVAHKSVRY</sequence>
<protein>
    <submittedName>
        <fullName evidence="2">Uncharacterized protein</fullName>
    </submittedName>
</protein>
<evidence type="ECO:0000313" key="2">
    <source>
        <dbReference type="Ensembl" id="ENSPMGP00000001461.1"/>
    </source>
</evidence>
<feature type="transmembrane region" description="Helical" evidence="1">
    <location>
        <begin position="54"/>
        <end position="79"/>
    </location>
</feature>
<dbReference type="AlphaFoldDB" id="A0A3B3ZAM0"/>
<evidence type="ECO:0000313" key="3">
    <source>
        <dbReference type="Proteomes" id="UP000261520"/>
    </source>
</evidence>
<keyword evidence="1" id="KW-1133">Transmembrane helix</keyword>
<accession>A0A3B3ZAM0</accession>
<organism evidence="2 3">
    <name type="scientific">Periophthalmus magnuspinnatus</name>
    <dbReference type="NCBI Taxonomy" id="409849"/>
    <lineage>
        <taxon>Eukaryota</taxon>
        <taxon>Metazoa</taxon>
        <taxon>Chordata</taxon>
        <taxon>Craniata</taxon>
        <taxon>Vertebrata</taxon>
        <taxon>Euteleostomi</taxon>
        <taxon>Actinopterygii</taxon>
        <taxon>Neopterygii</taxon>
        <taxon>Teleostei</taxon>
        <taxon>Neoteleostei</taxon>
        <taxon>Acanthomorphata</taxon>
        <taxon>Gobiaria</taxon>
        <taxon>Gobiiformes</taxon>
        <taxon>Gobioidei</taxon>
        <taxon>Gobiidae</taxon>
        <taxon>Oxudercinae</taxon>
        <taxon>Periophthalmus</taxon>
    </lineage>
</organism>
<keyword evidence="1" id="KW-0472">Membrane</keyword>
<proteinExistence type="predicted"/>
<dbReference type="Proteomes" id="UP000261520">
    <property type="component" value="Unplaced"/>
</dbReference>
<keyword evidence="3" id="KW-1185">Reference proteome</keyword>
<reference evidence="2" key="1">
    <citation type="submission" date="2025-08" db="UniProtKB">
        <authorList>
            <consortium name="Ensembl"/>
        </authorList>
    </citation>
    <scope>IDENTIFICATION</scope>
</reference>
<keyword evidence="1" id="KW-0812">Transmembrane</keyword>
<dbReference type="Ensembl" id="ENSPMGT00000001552.1">
    <property type="protein sequence ID" value="ENSPMGP00000001461.1"/>
    <property type="gene ID" value="ENSPMGG00000001317.1"/>
</dbReference>
<evidence type="ECO:0000256" key="1">
    <source>
        <dbReference type="SAM" id="Phobius"/>
    </source>
</evidence>
<reference evidence="2" key="2">
    <citation type="submission" date="2025-09" db="UniProtKB">
        <authorList>
            <consortium name="Ensembl"/>
        </authorList>
    </citation>
    <scope>IDENTIFICATION</scope>
</reference>